<dbReference type="InterPro" id="IPR036388">
    <property type="entry name" value="WH-like_DNA-bd_sf"/>
</dbReference>
<dbReference type="PANTHER" id="PTHR30514">
    <property type="entry name" value="GLUCOKINASE"/>
    <property type="match status" value="1"/>
</dbReference>
<name>A0A2K9BKH9_9MOLU</name>
<evidence type="ECO:0000259" key="1">
    <source>
        <dbReference type="PROSITE" id="PS51464"/>
    </source>
</evidence>
<keyword evidence="3" id="KW-1185">Reference proteome</keyword>
<sequence length="268" mass="30798">MYLEKIYKYSKEQNNANSDISKAIIEEIVTNKIFDLSVSELAKKSQCSQPTVSRYIKNVLEAESYRTLVLQLNKEVISYFENNFNKNNYFENNQTILNDIKTTLACLIQIDVEKAAKLIVNAEKINVSSIGGNMALKHEIEHKLSQIGKYVMIGPDWHQQLINLNFMQKNDVVIAVSYSGDKFEMNKVIEKANEKGVKVISLTGPYESNLKKNSTFAFEIHSKDAKYRSFSFTSRLCAFAIWEVIFKNILALDIVTSDVIEAWKWEQH</sequence>
<gene>
    <name evidence="2" type="ORF">CXP39_02890</name>
</gene>
<dbReference type="InterPro" id="IPR047640">
    <property type="entry name" value="RpiR-like"/>
</dbReference>
<reference evidence="2 3" key="1">
    <citation type="submission" date="2017-12" db="EMBL/GenBank/DDBJ databases">
        <title>Mesoplasma syrphidae YJS, Complete Genome.</title>
        <authorList>
            <person name="Knight T.F."/>
            <person name="Citino T."/>
            <person name="Rubinstein R."/>
            <person name="Neuschaefer Z."/>
        </authorList>
    </citation>
    <scope>NUCLEOTIDE SEQUENCE [LARGE SCALE GENOMIC DNA]</scope>
    <source>
        <strain evidence="2 3">YJS</strain>
    </source>
</reference>
<evidence type="ECO:0000313" key="2">
    <source>
        <dbReference type="EMBL" id="AUF83731.1"/>
    </source>
</evidence>
<dbReference type="Gene3D" id="1.10.10.10">
    <property type="entry name" value="Winged helix-like DNA-binding domain superfamily/Winged helix DNA-binding domain"/>
    <property type="match status" value="1"/>
</dbReference>
<proteinExistence type="predicted"/>
<feature type="domain" description="SIS" evidence="1">
    <location>
        <begin position="115"/>
        <end position="255"/>
    </location>
</feature>
<dbReference type="Proteomes" id="UP000233419">
    <property type="component" value="Chromosome"/>
</dbReference>
<dbReference type="PROSITE" id="PS51464">
    <property type="entry name" value="SIS"/>
    <property type="match status" value="1"/>
</dbReference>
<dbReference type="SUPFAM" id="SSF53697">
    <property type="entry name" value="SIS domain"/>
    <property type="match status" value="1"/>
</dbReference>
<accession>A0A2K9BKH9</accession>
<dbReference type="Pfam" id="PF01380">
    <property type="entry name" value="SIS"/>
    <property type="match status" value="1"/>
</dbReference>
<dbReference type="PANTHER" id="PTHR30514:SF1">
    <property type="entry name" value="HTH-TYPE TRANSCRIPTIONAL REGULATOR HEXR-RELATED"/>
    <property type="match status" value="1"/>
</dbReference>
<dbReference type="GO" id="GO:0003700">
    <property type="term" value="F:DNA-binding transcription factor activity"/>
    <property type="evidence" value="ECO:0007669"/>
    <property type="project" value="InterPro"/>
</dbReference>
<organism evidence="2 3">
    <name type="scientific">Mesoplasma syrphidae</name>
    <dbReference type="NCBI Taxonomy" id="225999"/>
    <lineage>
        <taxon>Bacteria</taxon>
        <taxon>Bacillati</taxon>
        <taxon>Mycoplasmatota</taxon>
        <taxon>Mollicutes</taxon>
        <taxon>Entomoplasmatales</taxon>
        <taxon>Entomoplasmataceae</taxon>
        <taxon>Mesoplasma</taxon>
    </lineage>
</organism>
<dbReference type="InterPro" id="IPR035472">
    <property type="entry name" value="RpiR-like_SIS"/>
</dbReference>
<dbReference type="InterPro" id="IPR001347">
    <property type="entry name" value="SIS_dom"/>
</dbReference>
<dbReference type="EMBL" id="CP025257">
    <property type="protein sequence ID" value="AUF83731.1"/>
    <property type="molecule type" value="Genomic_DNA"/>
</dbReference>
<dbReference type="GO" id="GO:0003677">
    <property type="term" value="F:DNA binding"/>
    <property type="evidence" value="ECO:0007669"/>
    <property type="project" value="InterPro"/>
</dbReference>
<dbReference type="AlphaFoldDB" id="A0A2K9BKH9"/>
<dbReference type="Gene3D" id="3.40.50.10490">
    <property type="entry name" value="Glucose-6-phosphate isomerase like protein, domain 1"/>
    <property type="match status" value="1"/>
</dbReference>
<dbReference type="KEGG" id="msyr:CXP39_02890"/>
<evidence type="ECO:0000313" key="3">
    <source>
        <dbReference type="Proteomes" id="UP000233419"/>
    </source>
</evidence>
<protein>
    <recommendedName>
        <fullName evidence="1">SIS domain-containing protein</fullName>
    </recommendedName>
</protein>
<dbReference type="RefSeq" id="WP_027048548.1">
    <property type="nucleotide sequence ID" value="NZ_CP025257.1"/>
</dbReference>
<dbReference type="InterPro" id="IPR046348">
    <property type="entry name" value="SIS_dom_sf"/>
</dbReference>
<dbReference type="CDD" id="cd05013">
    <property type="entry name" value="SIS_RpiR"/>
    <property type="match status" value="1"/>
</dbReference>
<dbReference type="OrthoDB" id="370421at2"/>
<dbReference type="GO" id="GO:0097367">
    <property type="term" value="F:carbohydrate derivative binding"/>
    <property type="evidence" value="ECO:0007669"/>
    <property type="project" value="InterPro"/>
</dbReference>
<dbReference type="GO" id="GO:1901135">
    <property type="term" value="P:carbohydrate derivative metabolic process"/>
    <property type="evidence" value="ECO:0007669"/>
    <property type="project" value="InterPro"/>
</dbReference>